<proteinExistence type="predicted"/>
<protein>
    <submittedName>
        <fullName evidence="1">PD-(D/E)XK nuclease superfamily protein</fullName>
    </submittedName>
</protein>
<evidence type="ECO:0000313" key="2">
    <source>
        <dbReference type="Proteomes" id="UP000198724"/>
    </source>
</evidence>
<name>A0A1I2ZTC2_9BACT</name>
<dbReference type="STRING" id="1436961.SAMN05421739_11830"/>
<reference evidence="2" key="1">
    <citation type="submission" date="2016-10" db="EMBL/GenBank/DDBJ databases">
        <authorList>
            <person name="Varghese N."/>
            <person name="Submissions S."/>
        </authorList>
    </citation>
    <scope>NUCLEOTIDE SEQUENCE [LARGE SCALE GENOMIC DNA]</scope>
    <source>
        <strain evidence="2">LP51</strain>
    </source>
</reference>
<dbReference type="Proteomes" id="UP000198724">
    <property type="component" value="Unassembled WGS sequence"/>
</dbReference>
<accession>A0A1I2ZTC2</accession>
<gene>
    <name evidence="1" type="ORF">SAMN05421739_11830</name>
</gene>
<evidence type="ECO:0000313" key="1">
    <source>
        <dbReference type="EMBL" id="SFH40940.1"/>
    </source>
</evidence>
<dbReference type="AlphaFoldDB" id="A0A1I2ZTC2"/>
<dbReference type="EMBL" id="FOOT01000018">
    <property type="protein sequence ID" value="SFH40940.1"/>
    <property type="molecule type" value="Genomic_DNA"/>
</dbReference>
<sequence length="322" mass="36516">MNIFKSLSQGNGQISETNITSFLSYLLNTSNELSNSFLLLFFDLMDRNSPGEKIYDLLGLNHGTLREKIIHFTNNYVVSATPEFPIRVDLTKQIADILVRVSAKRDETDVCYILIENKIKKASANPSQVSKQFEYFTNSAEYEQDVPVFSVLITTDSPAFSAMYKNALAANPDSVWLRWTSHTERDNSVEASLRQLIRHEMVAEITPINLNTQFIIKSFMDYIATEFSQKGTGVKNYSFNGFDEVASASFTLNGENYVLKRFGNNMVRVFNEDDEVLDTPVKPLLREVNDAYGFNIDLYHSTGIAKNTQIFGREIINALNNN</sequence>
<dbReference type="OrthoDB" id="1453311at2"/>
<keyword evidence="2" id="KW-1185">Reference proteome</keyword>
<organism evidence="1 2">
    <name type="scientific">Pontibacter chinhatensis</name>
    <dbReference type="NCBI Taxonomy" id="1436961"/>
    <lineage>
        <taxon>Bacteria</taxon>
        <taxon>Pseudomonadati</taxon>
        <taxon>Bacteroidota</taxon>
        <taxon>Cytophagia</taxon>
        <taxon>Cytophagales</taxon>
        <taxon>Hymenobacteraceae</taxon>
        <taxon>Pontibacter</taxon>
    </lineage>
</organism>
<dbReference type="RefSeq" id="WP_092105830.1">
    <property type="nucleotide sequence ID" value="NZ_FOOT01000018.1"/>
</dbReference>